<gene>
    <name evidence="4" type="ORF">D0Y53_04775</name>
</gene>
<feature type="transmembrane region" description="Helical" evidence="1">
    <location>
        <begin position="90"/>
        <end position="122"/>
    </location>
</feature>
<evidence type="ECO:0000259" key="2">
    <source>
        <dbReference type="Pfam" id="PF02308"/>
    </source>
</evidence>
<proteinExistence type="predicted"/>
<sequence length="413" mass="42023">MSGLPVELTGLLVAAGIGLLVGIERERSKGEGNTSVAAGVRTFLLLALAGAVAQLLGPLAVAVGGGFVALAALSSYRYSQARDPGLTTEVAMLLVYLVGVLALQRTALAAALGVAVAVVLASKSRLHRFTRQILTTQELHDMLLLAAAAAIVLPLLPDRTVDPWQAFNPHRLWLLVVIVMGINALGYIALRALGPRTGLALAGLAGGFVSSTATIATMAERARKAPALAPACASAALFSNIGTVIELSIVIGALAPPLLRALALPLAASGAVAVLAALIWNRRASATRQPMEAIQVGRPFEPLHALAFVAIVAAALLLSAALHARLGDAGLFWALASTGLADVHAAAASAAQLVAVGQVAVAGAHWPLLAAFAVNSSMKLLVAWLRGGAGFVLRILPGTVGIVLAFALVLGLR</sequence>
<dbReference type="AlphaFoldDB" id="A0A372DNB9"/>
<dbReference type="PANTHER" id="PTHR39084">
    <property type="entry name" value="MEMBRANE PROTEIN-RELATED"/>
    <property type="match status" value="1"/>
</dbReference>
<feature type="transmembrane region" description="Helical" evidence="1">
    <location>
        <begin position="172"/>
        <end position="193"/>
    </location>
</feature>
<feature type="transmembrane region" description="Helical" evidence="1">
    <location>
        <begin position="261"/>
        <end position="281"/>
    </location>
</feature>
<evidence type="ECO:0000313" key="4">
    <source>
        <dbReference type="EMBL" id="RFP61058.1"/>
    </source>
</evidence>
<dbReference type="EMBL" id="QVPD01000004">
    <property type="protein sequence ID" value="RFP61058.1"/>
    <property type="molecule type" value="Genomic_DNA"/>
</dbReference>
<feature type="transmembrane region" description="Helical" evidence="1">
    <location>
        <begin position="199"/>
        <end position="219"/>
    </location>
</feature>
<dbReference type="Pfam" id="PF13194">
    <property type="entry name" value="DUF4010"/>
    <property type="match status" value="1"/>
</dbReference>
<dbReference type="Proteomes" id="UP000262917">
    <property type="component" value="Unassembled WGS sequence"/>
</dbReference>
<feature type="domain" description="DUF4010" evidence="3">
    <location>
        <begin position="177"/>
        <end position="386"/>
    </location>
</feature>
<dbReference type="Pfam" id="PF02308">
    <property type="entry name" value="MgtC"/>
    <property type="match status" value="1"/>
</dbReference>
<comment type="caution">
    <text evidence="4">The sequence shown here is derived from an EMBL/GenBank/DDBJ whole genome shotgun (WGS) entry which is preliminary data.</text>
</comment>
<feature type="transmembrane region" description="Helical" evidence="1">
    <location>
        <begin position="231"/>
        <end position="255"/>
    </location>
</feature>
<feature type="transmembrane region" description="Helical" evidence="1">
    <location>
        <begin position="6"/>
        <end position="23"/>
    </location>
</feature>
<evidence type="ECO:0000256" key="1">
    <source>
        <dbReference type="SAM" id="Phobius"/>
    </source>
</evidence>
<dbReference type="InterPro" id="IPR025105">
    <property type="entry name" value="DUF4010"/>
</dbReference>
<accession>A0A372DNB9</accession>
<keyword evidence="1" id="KW-0472">Membrane</keyword>
<keyword evidence="5" id="KW-1185">Reference proteome</keyword>
<feature type="transmembrane region" description="Helical" evidence="1">
    <location>
        <begin position="330"/>
        <end position="354"/>
    </location>
</feature>
<feature type="transmembrane region" description="Helical" evidence="1">
    <location>
        <begin position="302"/>
        <end position="324"/>
    </location>
</feature>
<keyword evidence="1" id="KW-0812">Transmembrane</keyword>
<name>A0A372DNB9_9GAMM</name>
<evidence type="ECO:0000259" key="3">
    <source>
        <dbReference type="Pfam" id="PF13194"/>
    </source>
</evidence>
<dbReference type="InterPro" id="IPR049177">
    <property type="entry name" value="MgtC_SapB_SrpB_YhiD_N"/>
</dbReference>
<protein>
    <submittedName>
        <fullName evidence="4">MgtC/SapB family protein</fullName>
    </submittedName>
</protein>
<dbReference type="RefSeq" id="WP_117202085.1">
    <property type="nucleotide sequence ID" value="NZ_JBHTBK010000009.1"/>
</dbReference>
<reference evidence="4 5" key="1">
    <citation type="submission" date="2018-08" db="EMBL/GenBank/DDBJ databases">
        <title>Lysobacter weifangensis sp. nov., a new member of the family 'Xanthomonadaceae', isolated from soil in a farmland.</title>
        <authorList>
            <person name="Zhao H."/>
        </authorList>
    </citation>
    <scope>NUCLEOTIDE SEQUENCE [LARGE SCALE GENOMIC DNA]</scope>
    <source>
        <strain evidence="4 5">WF-2</strain>
    </source>
</reference>
<dbReference type="PANTHER" id="PTHR39084:SF1">
    <property type="entry name" value="DUF4010 DOMAIN-CONTAINING PROTEIN"/>
    <property type="match status" value="1"/>
</dbReference>
<organism evidence="4 5">
    <name type="scientific">Cognatiluteimonas weifangensis</name>
    <dbReference type="NCBI Taxonomy" id="2303539"/>
    <lineage>
        <taxon>Bacteria</taxon>
        <taxon>Pseudomonadati</taxon>
        <taxon>Pseudomonadota</taxon>
        <taxon>Gammaproteobacteria</taxon>
        <taxon>Lysobacterales</taxon>
        <taxon>Lysobacteraceae</taxon>
        <taxon>Cognatiluteimonas</taxon>
    </lineage>
</organism>
<dbReference type="OrthoDB" id="9813718at2"/>
<keyword evidence="1" id="KW-1133">Transmembrane helix</keyword>
<feature type="domain" description="MgtC/SapB/SrpB/YhiD N-terminal" evidence="2">
    <location>
        <begin position="11"/>
        <end position="128"/>
    </location>
</feature>
<evidence type="ECO:0000313" key="5">
    <source>
        <dbReference type="Proteomes" id="UP000262917"/>
    </source>
</evidence>
<feature type="transmembrane region" description="Helical" evidence="1">
    <location>
        <begin position="391"/>
        <end position="412"/>
    </location>
</feature>